<sequence length="56" mass="6879">MYNNEIADDVNEEKSVNGFHVCYYFVRYSLFVVRDGKFSIKYQDISRSFWLYAFRF</sequence>
<protein>
    <submittedName>
        <fullName evidence="1">Uncharacterized protein</fullName>
    </submittedName>
</protein>
<proteinExistence type="predicted"/>
<reference evidence="2" key="1">
    <citation type="journal article" date="2019" name="Int. J. Syst. Evol. Microbiol.">
        <title>The Global Catalogue of Microorganisms (GCM) 10K type strain sequencing project: providing services to taxonomists for standard genome sequencing and annotation.</title>
        <authorList>
            <consortium name="The Broad Institute Genomics Platform"/>
            <consortium name="The Broad Institute Genome Sequencing Center for Infectious Disease"/>
            <person name="Wu L."/>
            <person name="Ma J."/>
        </authorList>
    </citation>
    <scope>NUCLEOTIDE SEQUENCE [LARGE SCALE GENOMIC DNA]</scope>
    <source>
        <strain evidence="2">JCM 18200</strain>
    </source>
</reference>
<name>A0ABP9C4M2_9SPHI</name>
<dbReference type="Proteomes" id="UP001501411">
    <property type="component" value="Unassembled WGS sequence"/>
</dbReference>
<accession>A0ABP9C4M2</accession>
<dbReference type="EMBL" id="BAABIQ010000043">
    <property type="protein sequence ID" value="GAA4804552.1"/>
    <property type="molecule type" value="Genomic_DNA"/>
</dbReference>
<evidence type="ECO:0000313" key="1">
    <source>
        <dbReference type="EMBL" id="GAA4804552.1"/>
    </source>
</evidence>
<gene>
    <name evidence="1" type="ORF">GCM10023231_37070</name>
</gene>
<organism evidence="1 2">
    <name type="scientific">Olivibacter ginsenosidimutans</name>
    <dbReference type="NCBI Taxonomy" id="1176537"/>
    <lineage>
        <taxon>Bacteria</taxon>
        <taxon>Pseudomonadati</taxon>
        <taxon>Bacteroidota</taxon>
        <taxon>Sphingobacteriia</taxon>
        <taxon>Sphingobacteriales</taxon>
        <taxon>Sphingobacteriaceae</taxon>
        <taxon>Olivibacter</taxon>
    </lineage>
</organism>
<comment type="caution">
    <text evidence="1">The sequence shown here is derived from an EMBL/GenBank/DDBJ whole genome shotgun (WGS) entry which is preliminary data.</text>
</comment>
<keyword evidence="2" id="KW-1185">Reference proteome</keyword>
<evidence type="ECO:0000313" key="2">
    <source>
        <dbReference type="Proteomes" id="UP001501411"/>
    </source>
</evidence>